<dbReference type="Gene3D" id="2.40.30.170">
    <property type="match status" value="1"/>
</dbReference>
<proteinExistence type="inferred from homology"/>
<dbReference type="InterPro" id="IPR058792">
    <property type="entry name" value="Beta-barrel_RND_2"/>
</dbReference>
<evidence type="ECO:0000259" key="4">
    <source>
        <dbReference type="Pfam" id="PF11827"/>
    </source>
</evidence>
<evidence type="ECO:0000259" key="8">
    <source>
        <dbReference type="Pfam" id="PF25954"/>
    </source>
</evidence>
<evidence type="ECO:0000256" key="3">
    <source>
        <dbReference type="SAM" id="MobiDB-lite"/>
    </source>
</evidence>
<feature type="domain" description="CusB-like three alpha-helical bundle" evidence="6">
    <location>
        <begin position="171"/>
        <end position="218"/>
    </location>
</feature>
<dbReference type="SUPFAM" id="SSF111369">
    <property type="entry name" value="HlyD-like secretion proteins"/>
    <property type="match status" value="1"/>
</dbReference>
<dbReference type="InterPro" id="IPR051909">
    <property type="entry name" value="MFP_Cation_Efflux"/>
</dbReference>
<feature type="domain" description="Heavy metal binding" evidence="5">
    <location>
        <begin position="56"/>
        <end position="82"/>
    </location>
</feature>
<dbReference type="Pfam" id="PF25975">
    <property type="entry name" value="CzcB_C"/>
    <property type="match status" value="1"/>
</dbReference>
<feature type="domain" description="CusB-like beta-barrel" evidence="8">
    <location>
        <begin position="259"/>
        <end position="335"/>
    </location>
</feature>
<comment type="similarity">
    <text evidence="1">Belongs to the membrane fusion protein (MFP) (TC 8.A.1) family.</text>
</comment>
<dbReference type="RefSeq" id="WP_163384166.1">
    <property type="nucleotide sequence ID" value="NZ_JAUFQS010000004.1"/>
</dbReference>
<evidence type="ECO:0000313" key="10">
    <source>
        <dbReference type="EMBL" id="MDN3687287.1"/>
    </source>
</evidence>
<keyword evidence="2" id="KW-0813">Transport</keyword>
<dbReference type="Pfam" id="PF11827">
    <property type="entry name" value="DUF3347"/>
    <property type="match status" value="1"/>
</dbReference>
<dbReference type="InterPro" id="IPR045800">
    <property type="entry name" value="HMBD"/>
</dbReference>
<keyword evidence="11" id="KW-1185">Reference proteome</keyword>
<protein>
    <submittedName>
        <fullName evidence="10">Efflux RND transporter periplasmic adaptor subunit</fullName>
    </submittedName>
</protein>
<dbReference type="InterPro" id="IPR006143">
    <property type="entry name" value="RND_pump_MFP"/>
</dbReference>
<dbReference type="InterPro" id="IPR058791">
    <property type="entry name" value="3HB_CusB"/>
</dbReference>
<dbReference type="InterPro" id="IPR058790">
    <property type="entry name" value="BSH_CusB"/>
</dbReference>
<dbReference type="Pfam" id="PF25869">
    <property type="entry name" value="3HB_CusB"/>
    <property type="match status" value="1"/>
</dbReference>
<dbReference type="Gene3D" id="6.10.140.730">
    <property type="match status" value="1"/>
</dbReference>
<accession>A0ABT8C4I0</accession>
<evidence type="ECO:0000259" key="7">
    <source>
        <dbReference type="Pfam" id="PF25919"/>
    </source>
</evidence>
<feature type="region of interest" description="Disordered" evidence="3">
    <location>
        <begin position="579"/>
        <end position="599"/>
    </location>
</feature>
<dbReference type="Gene3D" id="2.40.420.20">
    <property type="match status" value="1"/>
</dbReference>
<feature type="domain" description="CusB-like barrel-sandwich hybrid" evidence="7">
    <location>
        <begin position="138"/>
        <end position="253"/>
    </location>
</feature>
<name>A0ABT8C4I0_9BACT</name>
<reference evidence="11" key="1">
    <citation type="journal article" date="2019" name="Int. J. Syst. Evol. Microbiol.">
        <title>The Global Catalogue of Microorganisms (GCM) 10K type strain sequencing project: providing services to taxonomists for standard genome sequencing and annotation.</title>
        <authorList>
            <consortium name="The Broad Institute Genomics Platform"/>
            <consortium name="The Broad Institute Genome Sequencing Center for Infectious Disease"/>
            <person name="Wu L."/>
            <person name="Ma J."/>
        </authorList>
    </citation>
    <scope>NUCLEOTIDE SEQUENCE [LARGE SCALE GENOMIC DNA]</scope>
    <source>
        <strain evidence="11">CECT 7706</strain>
    </source>
</reference>
<evidence type="ECO:0000259" key="6">
    <source>
        <dbReference type="Pfam" id="PF25869"/>
    </source>
</evidence>
<dbReference type="PANTHER" id="PTHR30097:SF15">
    <property type="entry name" value="CATION EFFLUX SYSTEM PROTEIN CUSB"/>
    <property type="match status" value="1"/>
</dbReference>
<dbReference type="Pfam" id="PF19335">
    <property type="entry name" value="HMBD"/>
    <property type="match status" value="1"/>
</dbReference>
<sequence length="599" mass="65673">MKKLNKQVLVFTAIGIILGFLLATLISPSDDQTINTSSHQHINTSDDQSIESSEIWTCSMHPQVRQPEPGQCPICGMDLIPASTTGGSGSSSPAVLEMSEAAVALAEVQTFTVRANESGNEIYTTGKVQANERSRSTLAANFPGRIEQLFINFTGQAVRKGEKLAEVYSPELVNAQKELLEATKTKSDFPDLYAAAKQKLRSWKITPEQIESIESGGELIERFAVLADRSGIVIQRNVAEGNYVTTGEPLFEIVNLSAVWVMLDIYEQQLPFVRNGDKVSLTVEGIPGETFESTVSYLDPFIDPDTRTAQARVVLNNPGDRLMPEMFVNANIQSSGNLGEGTLSIPRTALLWSGNRSVVYVRVPDATYPTYEMREVNIGPRNGEIYPVLDGLQVGEEVVSNGVFSIDAAAQLAGNYSLLNRPESKTIEVSSAFRQQLTVLAEAYFELKNALVADDTEEARKASQQVGVALSKVEMHLVEGDAHAHWMELKAEAENALQGIREASGIQAVHKQFMVLSESMLEITESFGLEKDKVYRQYCPMAFGDQGAFWLSETEEIRNPYFGEDMLRCGEVRATYEKGKPVMQKNSNAGTPAGGGHNH</sequence>
<dbReference type="InterPro" id="IPR021782">
    <property type="entry name" value="DUF3347"/>
</dbReference>
<evidence type="ECO:0000259" key="9">
    <source>
        <dbReference type="Pfam" id="PF25975"/>
    </source>
</evidence>
<evidence type="ECO:0000259" key="5">
    <source>
        <dbReference type="Pfam" id="PF19335"/>
    </source>
</evidence>
<evidence type="ECO:0000313" key="11">
    <source>
        <dbReference type="Proteomes" id="UP001236663"/>
    </source>
</evidence>
<dbReference type="Pfam" id="PF25919">
    <property type="entry name" value="BSH_CusB"/>
    <property type="match status" value="1"/>
</dbReference>
<dbReference type="Pfam" id="PF25954">
    <property type="entry name" value="Beta-barrel_RND_2"/>
    <property type="match status" value="1"/>
</dbReference>
<gene>
    <name evidence="10" type="ORF">QWZ15_05580</name>
</gene>
<feature type="domain" description="DUF3347" evidence="4">
    <location>
        <begin position="442"/>
        <end position="531"/>
    </location>
</feature>
<organism evidence="10 11">
    <name type="scientific">Cyclobacterium jeungdonense</name>
    <dbReference type="NCBI Taxonomy" id="708087"/>
    <lineage>
        <taxon>Bacteria</taxon>
        <taxon>Pseudomonadati</taxon>
        <taxon>Bacteroidota</taxon>
        <taxon>Cytophagia</taxon>
        <taxon>Cytophagales</taxon>
        <taxon>Cyclobacteriaceae</taxon>
        <taxon>Cyclobacterium</taxon>
    </lineage>
</organism>
<evidence type="ECO:0000256" key="1">
    <source>
        <dbReference type="ARBA" id="ARBA00009477"/>
    </source>
</evidence>
<dbReference type="Proteomes" id="UP001236663">
    <property type="component" value="Unassembled WGS sequence"/>
</dbReference>
<feature type="domain" description="CzcB-like C-terminal circularly permuted SH3-like" evidence="9">
    <location>
        <begin position="344"/>
        <end position="406"/>
    </location>
</feature>
<evidence type="ECO:0000256" key="2">
    <source>
        <dbReference type="ARBA" id="ARBA00022448"/>
    </source>
</evidence>
<dbReference type="NCBIfam" id="TIGR01730">
    <property type="entry name" value="RND_mfp"/>
    <property type="match status" value="1"/>
</dbReference>
<dbReference type="InterPro" id="IPR058649">
    <property type="entry name" value="CzcB_C"/>
</dbReference>
<dbReference type="PANTHER" id="PTHR30097">
    <property type="entry name" value="CATION EFFLUX SYSTEM PROTEIN CUSB"/>
    <property type="match status" value="1"/>
</dbReference>
<dbReference type="EMBL" id="JAUFQS010000004">
    <property type="protein sequence ID" value="MDN3687287.1"/>
    <property type="molecule type" value="Genomic_DNA"/>
</dbReference>
<comment type="caution">
    <text evidence="10">The sequence shown here is derived from an EMBL/GenBank/DDBJ whole genome shotgun (WGS) entry which is preliminary data.</text>
</comment>